<evidence type="ECO:0000313" key="23">
    <source>
        <dbReference type="Proteomes" id="UP000550729"/>
    </source>
</evidence>
<keyword evidence="9" id="KW-0560">Oxidoreductase</keyword>
<comment type="cofactor">
    <cofactor evidence="1">
        <name>Fe cation</name>
        <dbReference type="ChEBI" id="CHEBI:24875"/>
    </cofactor>
</comment>
<organism evidence="22 23">
    <name type="scientific">Gordonia asplenii</name>
    <dbReference type="NCBI Taxonomy" id="2725283"/>
    <lineage>
        <taxon>Bacteria</taxon>
        <taxon>Bacillati</taxon>
        <taxon>Actinomycetota</taxon>
        <taxon>Actinomycetes</taxon>
        <taxon>Mycobacteriales</taxon>
        <taxon>Gordoniaceae</taxon>
        <taxon>Gordonia</taxon>
    </lineage>
</organism>
<comment type="caution">
    <text evidence="22">The sequence shown here is derived from an EMBL/GenBank/DDBJ whole genome shotgun (WGS) entry which is preliminary data.</text>
</comment>
<reference evidence="22 23" key="1">
    <citation type="submission" date="2020-04" db="EMBL/GenBank/DDBJ databases">
        <title>Gordonia sp. nov. TBRC 11910.</title>
        <authorList>
            <person name="Suriyachadkun C."/>
        </authorList>
    </citation>
    <scope>NUCLEOTIDE SEQUENCE [LARGE SCALE GENOMIC DNA]</scope>
    <source>
        <strain evidence="22 23">TBRC 11910</strain>
    </source>
</reference>
<dbReference type="GO" id="GO:0004497">
    <property type="term" value="F:monooxygenase activity"/>
    <property type="evidence" value="ECO:0007669"/>
    <property type="project" value="UniProtKB-ARBA"/>
</dbReference>
<dbReference type="PROSITE" id="PS51296">
    <property type="entry name" value="RIESKE"/>
    <property type="match status" value="1"/>
</dbReference>
<proteinExistence type="inferred from homology"/>
<protein>
    <recommendedName>
        <fullName evidence="16">cholesterol 7-desaturase</fullName>
        <ecNumber evidence="16">1.14.19.21</ecNumber>
    </recommendedName>
    <alternativeName>
        <fullName evidence="17">Rieske-type oxygenase</fullName>
    </alternativeName>
</protein>
<evidence type="ECO:0000256" key="19">
    <source>
        <dbReference type="ARBA" id="ARBA00047853"/>
    </source>
</evidence>
<dbReference type="GO" id="GO:0016020">
    <property type="term" value="C:membrane"/>
    <property type="evidence" value="ECO:0007669"/>
    <property type="project" value="UniProtKB-SubCell"/>
</dbReference>
<evidence type="ECO:0000256" key="12">
    <source>
        <dbReference type="ARBA" id="ARBA00023136"/>
    </source>
</evidence>
<evidence type="ECO:0000256" key="6">
    <source>
        <dbReference type="ARBA" id="ARBA00022723"/>
    </source>
</evidence>
<dbReference type="Pfam" id="PF00355">
    <property type="entry name" value="Rieske"/>
    <property type="match status" value="1"/>
</dbReference>
<dbReference type="InterPro" id="IPR017941">
    <property type="entry name" value="Rieske_2Fe-2S"/>
</dbReference>
<keyword evidence="11" id="KW-0411">Iron-sulfur</keyword>
<keyword evidence="4" id="KW-0812">Transmembrane</keyword>
<evidence type="ECO:0000256" key="17">
    <source>
        <dbReference type="ARBA" id="ARBA00030944"/>
    </source>
</evidence>
<comment type="catalytic activity">
    <reaction evidence="19">
        <text>cholesterol + NADH + O2 + H(+) = 7-dehydrocholesterol + NAD(+) + 2 H2O</text>
        <dbReference type="Rhea" id="RHEA:51644"/>
        <dbReference type="ChEBI" id="CHEBI:15377"/>
        <dbReference type="ChEBI" id="CHEBI:15378"/>
        <dbReference type="ChEBI" id="CHEBI:15379"/>
        <dbReference type="ChEBI" id="CHEBI:16113"/>
        <dbReference type="ChEBI" id="CHEBI:17759"/>
        <dbReference type="ChEBI" id="CHEBI:57540"/>
        <dbReference type="ChEBI" id="CHEBI:57945"/>
        <dbReference type="EC" id="1.14.19.21"/>
    </reaction>
    <physiologicalReaction direction="left-to-right" evidence="19">
        <dbReference type="Rhea" id="RHEA:51645"/>
    </physiologicalReaction>
</comment>
<comment type="similarity">
    <text evidence="15">Belongs to the cholesterol 7-desaturase family.</text>
</comment>
<dbReference type="SUPFAM" id="SSF55961">
    <property type="entry name" value="Bet v1-like"/>
    <property type="match status" value="1"/>
</dbReference>
<dbReference type="GO" id="GO:0005737">
    <property type="term" value="C:cytoplasm"/>
    <property type="evidence" value="ECO:0007669"/>
    <property type="project" value="TreeGrafter"/>
</dbReference>
<dbReference type="GO" id="GO:0051537">
    <property type="term" value="F:2 iron, 2 sulfur cluster binding"/>
    <property type="evidence" value="ECO:0007669"/>
    <property type="project" value="UniProtKB-KW"/>
</dbReference>
<sequence>MTVTTGTQTTVRLAVDIPMGWYQIGWEGELAPGGVKPLTVFGEDFVLYRDTAGEFHLMAAYCGHMGAHLGYGGEVKDDCIVCPYHGWAWNSAGKVVDVPYSSRVNRARRLKTLPIRVVSGLIFAWYHVDGADPVWDDPMPAIAEHGSPNYYPIYPHAVREEPLPGGHPQFVVENQVDGAHLVHVHKWAEYIQLDGYGPDGYSFSSRMRGTLNTKRGPVGQAVEITAWGVGIVISRHGFDFGTADSADADADASGEVTTICTTPTSPGNATMRMTAWLPRSDGDEGDQPTGTAAVMLRGAHREVFERDWQIWEHMRYTQRPAYAREEGRAFAEVRNWTAKFYPAAPAAQ</sequence>
<dbReference type="InterPro" id="IPR050584">
    <property type="entry name" value="Cholesterol_7-desaturase"/>
</dbReference>
<dbReference type="Gene3D" id="2.102.10.10">
    <property type="entry name" value="Rieske [2Fe-2S] iron-sulphur domain"/>
    <property type="match status" value="1"/>
</dbReference>
<dbReference type="CDD" id="cd03469">
    <property type="entry name" value="Rieske_RO_Alpha_N"/>
    <property type="match status" value="1"/>
</dbReference>
<evidence type="ECO:0000256" key="9">
    <source>
        <dbReference type="ARBA" id="ARBA00023002"/>
    </source>
</evidence>
<comment type="pathway">
    <text evidence="3">Hormone biosynthesis.</text>
</comment>
<feature type="domain" description="Rieske" evidence="21">
    <location>
        <begin position="22"/>
        <end position="124"/>
    </location>
</feature>
<dbReference type="GO" id="GO:0008203">
    <property type="term" value="P:cholesterol metabolic process"/>
    <property type="evidence" value="ECO:0007669"/>
    <property type="project" value="InterPro"/>
</dbReference>
<dbReference type="EMBL" id="JABBNB010000018">
    <property type="protein sequence ID" value="NMO02920.1"/>
    <property type="molecule type" value="Genomic_DNA"/>
</dbReference>
<evidence type="ECO:0000256" key="8">
    <source>
        <dbReference type="ARBA" id="ARBA00022989"/>
    </source>
</evidence>
<comment type="pathway">
    <text evidence="14">Steroid hormone biosynthesis; dafachronic acid biosynthesis.</text>
</comment>
<evidence type="ECO:0000256" key="5">
    <source>
        <dbReference type="ARBA" id="ARBA00022714"/>
    </source>
</evidence>
<evidence type="ECO:0000256" key="15">
    <source>
        <dbReference type="ARBA" id="ARBA00025729"/>
    </source>
</evidence>
<dbReference type="GO" id="GO:0170056">
    <property type="term" value="F:cholesterol 7-desaturase [NAD(P)H] activity"/>
    <property type="evidence" value="ECO:0007669"/>
    <property type="project" value="UniProtKB-EC"/>
</dbReference>
<evidence type="ECO:0000256" key="1">
    <source>
        <dbReference type="ARBA" id="ARBA00001962"/>
    </source>
</evidence>
<dbReference type="InterPro" id="IPR045605">
    <property type="entry name" value="KshA-like_C"/>
</dbReference>
<dbReference type="GO" id="GO:0016042">
    <property type="term" value="P:lipid catabolic process"/>
    <property type="evidence" value="ECO:0007669"/>
    <property type="project" value="UniProtKB-KW"/>
</dbReference>
<keyword evidence="7" id="KW-0442">Lipid degradation</keyword>
<comment type="catalytic activity">
    <reaction evidence="20">
        <text>cholesterol + NADPH + O2 + H(+) = 7-dehydrocholesterol + NADP(+) + 2 H2O</text>
        <dbReference type="Rhea" id="RHEA:45024"/>
        <dbReference type="ChEBI" id="CHEBI:15377"/>
        <dbReference type="ChEBI" id="CHEBI:15378"/>
        <dbReference type="ChEBI" id="CHEBI:15379"/>
        <dbReference type="ChEBI" id="CHEBI:16113"/>
        <dbReference type="ChEBI" id="CHEBI:17759"/>
        <dbReference type="ChEBI" id="CHEBI:57783"/>
        <dbReference type="ChEBI" id="CHEBI:58349"/>
        <dbReference type="EC" id="1.14.19.21"/>
    </reaction>
    <physiologicalReaction direction="left-to-right" evidence="20">
        <dbReference type="Rhea" id="RHEA:45025"/>
    </physiologicalReaction>
</comment>
<dbReference type="Proteomes" id="UP000550729">
    <property type="component" value="Unassembled WGS sequence"/>
</dbReference>
<keyword evidence="6" id="KW-0479">Metal-binding</keyword>
<dbReference type="RefSeq" id="WP_170195430.1">
    <property type="nucleotide sequence ID" value="NZ_JABBNB010000018.1"/>
</dbReference>
<keyword evidence="23" id="KW-1185">Reference proteome</keyword>
<evidence type="ECO:0000256" key="7">
    <source>
        <dbReference type="ARBA" id="ARBA00022963"/>
    </source>
</evidence>
<comment type="subcellular location">
    <subcellularLocation>
        <location evidence="2">Membrane</location>
    </subcellularLocation>
</comment>
<dbReference type="PANTHER" id="PTHR21266">
    <property type="entry name" value="IRON-SULFUR DOMAIN CONTAINING PROTEIN"/>
    <property type="match status" value="1"/>
</dbReference>
<dbReference type="EC" id="1.14.19.21" evidence="16"/>
<dbReference type="PANTHER" id="PTHR21266:SF32">
    <property type="entry name" value="CHOLESTEROL 7-DESATURASE NVD"/>
    <property type="match status" value="1"/>
</dbReference>
<evidence type="ECO:0000256" key="3">
    <source>
        <dbReference type="ARBA" id="ARBA00004972"/>
    </source>
</evidence>
<dbReference type="Pfam" id="PF19298">
    <property type="entry name" value="KshA_C"/>
    <property type="match status" value="1"/>
</dbReference>
<gene>
    <name evidence="22" type="ORF">HH308_17040</name>
</gene>
<keyword evidence="5" id="KW-0001">2Fe-2S</keyword>
<evidence type="ECO:0000256" key="11">
    <source>
        <dbReference type="ARBA" id="ARBA00023014"/>
    </source>
</evidence>
<keyword evidence="12" id="KW-0472">Membrane</keyword>
<keyword evidence="10" id="KW-0408">Iron</keyword>
<dbReference type="AlphaFoldDB" id="A0A848KWE8"/>
<comment type="subunit">
    <text evidence="18">Homotrimer. The two-component system 3-ketosteroid-9-alpha-monooxygenase is composed of an oxygenase component KshA and a reductase component KshB.</text>
</comment>
<evidence type="ECO:0000256" key="2">
    <source>
        <dbReference type="ARBA" id="ARBA00004370"/>
    </source>
</evidence>
<evidence type="ECO:0000256" key="14">
    <source>
        <dbReference type="ARBA" id="ARBA00025712"/>
    </source>
</evidence>
<dbReference type="SUPFAM" id="SSF50022">
    <property type="entry name" value="ISP domain"/>
    <property type="match status" value="1"/>
</dbReference>
<accession>A0A848KWE8</accession>
<evidence type="ECO:0000256" key="16">
    <source>
        <dbReference type="ARBA" id="ARBA00026095"/>
    </source>
</evidence>
<evidence type="ECO:0000256" key="18">
    <source>
        <dbReference type="ARBA" id="ARBA00046982"/>
    </source>
</evidence>
<evidence type="ECO:0000256" key="13">
    <source>
        <dbReference type="ARBA" id="ARBA00023221"/>
    </source>
</evidence>
<evidence type="ECO:0000256" key="4">
    <source>
        <dbReference type="ARBA" id="ARBA00022692"/>
    </source>
</evidence>
<dbReference type="InterPro" id="IPR036922">
    <property type="entry name" value="Rieske_2Fe-2S_sf"/>
</dbReference>
<dbReference type="GO" id="GO:0046872">
    <property type="term" value="F:metal ion binding"/>
    <property type="evidence" value="ECO:0007669"/>
    <property type="project" value="UniProtKB-KW"/>
</dbReference>
<keyword evidence="8" id="KW-1133">Transmembrane helix</keyword>
<evidence type="ECO:0000313" key="22">
    <source>
        <dbReference type="EMBL" id="NMO02920.1"/>
    </source>
</evidence>
<evidence type="ECO:0000256" key="10">
    <source>
        <dbReference type="ARBA" id="ARBA00023004"/>
    </source>
</evidence>
<evidence type="ECO:0000256" key="20">
    <source>
        <dbReference type="ARBA" id="ARBA00049548"/>
    </source>
</evidence>
<name>A0A848KWE8_9ACTN</name>
<dbReference type="Gene3D" id="3.90.380.10">
    <property type="entry name" value="Naphthalene 1,2-dioxygenase Alpha Subunit, Chain A, domain 1"/>
    <property type="match status" value="1"/>
</dbReference>
<keyword evidence="13" id="KW-0443">Lipid metabolism</keyword>
<keyword evidence="13" id="KW-0753">Steroid metabolism</keyword>
<evidence type="ECO:0000259" key="21">
    <source>
        <dbReference type="PROSITE" id="PS51296"/>
    </source>
</evidence>